<reference evidence="4" key="3">
    <citation type="submission" date="2020-07" db="EMBL/GenBank/DDBJ databases">
        <title>Flavobacterium sp. xlx-214.</title>
        <authorList>
            <person name="Yang C."/>
        </authorList>
    </citation>
    <scope>NUCLEOTIDE SEQUENCE [LARGE SCALE GENOMIC DNA]</scope>
    <source>
        <strain evidence="4">CX-624</strain>
    </source>
</reference>
<dbReference type="Proteomes" id="UP000515349">
    <property type="component" value="Chromosome"/>
</dbReference>
<evidence type="ECO:0000313" key="1">
    <source>
        <dbReference type="EMBL" id="MBA5246609.1"/>
    </source>
</evidence>
<evidence type="ECO:0000313" key="3">
    <source>
        <dbReference type="Proteomes" id="UP000515349"/>
    </source>
</evidence>
<evidence type="ECO:0008006" key="5">
    <source>
        <dbReference type="Google" id="ProtNLM"/>
    </source>
</evidence>
<dbReference type="Proteomes" id="UP000539710">
    <property type="component" value="Unassembled WGS sequence"/>
</dbReference>
<dbReference type="AlphaFoldDB" id="A0A7D7LST4"/>
<dbReference type="EMBL" id="CP059472">
    <property type="protein sequence ID" value="QMS98035.1"/>
    <property type="molecule type" value="Genomic_DNA"/>
</dbReference>
<reference evidence="3" key="2">
    <citation type="submission" date="2020-07" db="EMBL/GenBank/DDBJ databases">
        <title>Chryseobacterium sp.cx-624.</title>
        <authorList>
            <person name="Yang C."/>
        </authorList>
    </citation>
    <scope>NUCLEOTIDE SEQUENCE [LARGE SCALE GENOMIC DNA]</scope>
    <source>
        <strain evidence="3">cx-624</strain>
    </source>
</reference>
<organism evidence="2 3">
    <name type="scientific">Marnyiella aurantia</name>
    <dbReference type="NCBI Taxonomy" id="2758037"/>
    <lineage>
        <taxon>Bacteria</taxon>
        <taxon>Pseudomonadati</taxon>
        <taxon>Bacteroidota</taxon>
        <taxon>Flavobacteriia</taxon>
        <taxon>Flavobacteriales</taxon>
        <taxon>Weeksellaceae</taxon>
        <taxon>Marnyiella</taxon>
    </lineage>
</organism>
<protein>
    <recommendedName>
        <fullName evidence="5">Glycosyltransferase</fullName>
    </recommendedName>
</protein>
<dbReference type="EMBL" id="JACEUX010000001">
    <property type="protein sequence ID" value="MBA5246609.1"/>
    <property type="molecule type" value="Genomic_DNA"/>
</dbReference>
<keyword evidence="4" id="KW-1185">Reference proteome</keyword>
<dbReference type="KEGG" id="cbau:H1R16_10015"/>
<dbReference type="RefSeq" id="WP_181886679.1">
    <property type="nucleotide sequence ID" value="NZ_CP059472.1"/>
</dbReference>
<reference evidence="2" key="1">
    <citation type="submission" date="2020-07" db="EMBL/GenBank/DDBJ databases">
        <title>Chryseobacterium sp. CX-624.</title>
        <authorList>
            <person name="Yang C."/>
        </authorList>
    </citation>
    <scope>NUCLEOTIDE SEQUENCE</scope>
    <source>
        <strain evidence="2">CX-624</strain>
    </source>
</reference>
<evidence type="ECO:0000313" key="4">
    <source>
        <dbReference type="Proteomes" id="UP000539710"/>
    </source>
</evidence>
<proteinExistence type="predicted"/>
<name>A0A7D7LST4_9FLAO</name>
<reference evidence="1" key="4">
    <citation type="submission" date="2020-07" db="EMBL/GenBank/DDBJ databases">
        <authorList>
            <person name="Yang C."/>
        </authorList>
    </citation>
    <scope>NUCLEOTIDE SEQUENCE</scope>
    <source>
        <strain evidence="1">Cx-624</strain>
    </source>
</reference>
<evidence type="ECO:0000313" key="2">
    <source>
        <dbReference type="EMBL" id="QMS98035.1"/>
    </source>
</evidence>
<gene>
    <name evidence="2" type="ORF">H1R16_10015</name>
    <name evidence="1" type="ORF">H2507_05450</name>
</gene>
<accession>A0A7D7LST4</accession>
<sequence>MKKIAYIEIDTHAEIAGNFMQLMQDSAEFEVDYYLSEKVFKQIEKPSINSIITIPDELLGMLKVRKYDLVIIGTAHRYFNVFKKISQRYNTAIIVHNQNFGRLKKLQLFVKIFQEDLAYRLKLLLKEGLLAATHLHHQASHLLLLESSAGKEAFKPLPVLFNEFNNTNNSETLTIVIPGSVSQQRRDYAGVLQKLRHFRTEVEVVFLGKAAGPELKRIIEFVEVKPENVKLYYFTEKVEPKAFELWMQKASVLWCPLQPKSTFFSQKETYGYSKMTGNLGDAVRFGKCAVFPKDYPAHDHRFIFTEKENIEEQLILASEFRFDFQKEFSKQAVADSLHSALRSLV</sequence>